<sequence length="157" mass="17260">MKYATVPRGSFPMVWEQKKCQTPDPSVLTKFSDFSSLLSNQFTQSDVDDNGSRLSFVFGCWVQSSSLMLSGMCCACCVGGGSVEIMYIAVPLTRPVHIVLAVHYARILRISRLTAFLGTPRPGKPGRQWSGNLAPHPPATRSPFLYDKRGVAGPPWH</sequence>
<comment type="caution">
    <text evidence="2">The sequence shown here is derived from an EMBL/GenBank/DDBJ whole genome shotgun (WGS) entry which is preliminary data.</text>
</comment>
<reference evidence="2 3" key="1">
    <citation type="submission" date="2019-05" db="EMBL/GenBank/DDBJ databases">
        <title>Another draft genome of Portunus trituberculatus and its Hox gene families provides insights of decapod evolution.</title>
        <authorList>
            <person name="Jeong J.-H."/>
            <person name="Song I."/>
            <person name="Kim S."/>
            <person name="Choi T."/>
            <person name="Kim D."/>
            <person name="Ryu S."/>
            <person name="Kim W."/>
        </authorList>
    </citation>
    <scope>NUCLEOTIDE SEQUENCE [LARGE SCALE GENOMIC DNA]</scope>
    <source>
        <tissue evidence="2">Muscle</tissue>
    </source>
</reference>
<dbReference type="EMBL" id="VSRR010001657">
    <property type="protein sequence ID" value="MPC26827.1"/>
    <property type="molecule type" value="Genomic_DNA"/>
</dbReference>
<dbReference type="AlphaFoldDB" id="A0A5B7E0H8"/>
<proteinExistence type="predicted"/>
<protein>
    <submittedName>
        <fullName evidence="2">Uncharacterized protein</fullName>
    </submittedName>
</protein>
<evidence type="ECO:0000256" key="1">
    <source>
        <dbReference type="SAM" id="MobiDB-lite"/>
    </source>
</evidence>
<feature type="region of interest" description="Disordered" evidence="1">
    <location>
        <begin position="121"/>
        <end position="147"/>
    </location>
</feature>
<evidence type="ECO:0000313" key="3">
    <source>
        <dbReference type="Proteomes" id="UP000324222"/>
    </source>
</evidence>
<keyword evidence="3" id="KW-1185">Reference proteome</keyword>
<organism evidence="2 3">
    <name type="scientific">Portunus trituberculatus</name>
    <name type="common">Swimming crab</name>
    <name type="synonym">Neptunus trituberculatus</name>
    <dbReference type="NCBI Taxonomy" id="210409"/>
    <lineage>
        <taxon>Eukaryota</taxon>
        <taxon>Metazoa</taxon>
        <taxon>Ecdysozoa</taxon>
        <taxon>Arthropoda</taxon>
        <taxon>Crustacea</taxon>
        <taxon>Multicrustacea</taxon>
        <taxon>Malacostraca</taxon>
        <taxon>Eumalacostraca</taxon>
        <taxon>Eucarida</taxon>
        <taxon>Decapoda</taxon>
        <taxon>Pleocyemata</taxon>
        <taxon>Brachyura</taxon>
        <taxon>Eubrachyura</taxon>
        <taxon>Portunoidea</taxon>
        <taxon>Portunidae</taxon>
        <taxon>Portuninae</taxon>
        <taxon>Portunus</taxon>
    </lineage>
</organism>
<evidence type="ECO:0000313" key="2">
    <source>
        <dbReference type="EMBL" id="MPC26827.1"/>
    </source>
</evidence>
<dbReference type="Proteomes" id="UP000324222">
    <property type="component" value="Unassembled WGS sequence"/>
</dbReference>
<name>A0A5B7E0H8_PORTR</name>
<accession>A0A5B7E0H8</accession>
<gene>
    <name evidence="2" type="ORF">E2C01_019978</name>
</gene>